<sequence>MSRIFLRSALVTQTSLSATSLLCSVVGKSQLPSSPDPAGPISHRVTSALPWIDELHNIISFMYSGRGASCRGMKNSVMVQMHQNATFENPLICFSGIREIERAFRLRTELNIRYDRKTLLECIHVEASEDSILAGGCKQNHPGSHCPPTVQVVYRLQQTYGSLLSLSSMVKVTVQVQSSDQCRTKIIHLPERAKTAVIATSGLAKNVLGTNGTSGLKCVLARDGWRNWLSDRKFAMDSHTEYSLPDSRDESFVAEVVKIEECWNEVELLSSKPFHWSRRINGLLLGILTHVFSL</sequence>
<dbReference type="EMBL" id="JABMIG020000020">
    <property type="protein sequence ID" value="KAL3802309.1"/>
    <property type="molecule type" value="Genomic_DNA"/>
</dbReference>
<proteinExistence type="predicted"/>
<evidence type="ECO:0000313" key="2">
    <source>
        <dbReference type="EMBL" id="KAL3802309.1"/>
    </source>
</evidence>
<dbReference type="Proteomes" id="UP001516023">
    <property type="component" value="Unassembled WGS sequence"/>
</dbReference>
<dbReference type="AlphaFoldDB" id="A0ABD3QQ29"/>
<name>A0ABD3QQ29_9STRA</name>
<reference evidence="2 3" key="1">
    <citation type="journal article" date="2020" name="G3 (Bethesda)">
        <title>Improved Reference Genome for Cyclotella cryptica CCMP332, a Model for Cell Wall Morphogenesis, Salinity Adaptation, and Lipid Production in Diatoms (Bacillariophyta).</title>
        <authorList>
            <person name="Roberts W.R."/>
            <person name="Downey K.M."/>
            <person name="Ruck E.C."/>
            <person name="Traller J.C."/>
            <person name="Alverson A.J."/>
        </authorList>
    </citation>
    <scope>NUCLEOTIDE SEQUENCE [LARGE SCALE GENOMIC DNA]</scope>
    <source>
        <strain evidence="2 3">CCMP332</strain>
    </source>
</reference>
<gene>
    <name evidence="2" type="ORF">HJC23_007134</name>
</gene>
<protein>
    <submittedName>
        <fullName evidence="2">Uncharacterized protein</fullName>
    </submittedName>
</protein>
<feature type="signal peptide" evidence="1">
    <location>
        <begin position="1"/>
        <end position="17"/>
    </location>
</feature>
<keyword evidence="3" id="KW-1185">Reference proteome</keyword>
<accession>A0ABD3QQ29</accession>
<evidence type="ECO:0000256" key="1">
    <source>
        <dbReference type="SAM" id="SignalP"/>
    </source>
</evidence>
<evidence type="ECO:0000313" key="3">
    <source>
        <dbReference type="Proteomes" id="UP001516023"/>
    </source>
</evidence>
<feature type="chain" id="PRO_5044764744" evidence="1">
    <location>
        <begin position="18"/>
        <end position="294"/>
    </location>
</feature>
<comment type="caution">
    <text evidence="2">The sequence shown here is derived from an EMBL/GenBank/DDBJ whole genome shotgun (WGS) entry which is preliminary data.</text>
</comment>
<organism evidence="2 3">
    <name type="scientific">Cyclotella cryptica</name>
    <dbReference type="NCBI Taxonomy" id="29204"/>
    <lineage>
        <taxon>Eukaryota</taxon>
        <taxon>Sar</taxon>
        <taxon>Stramenopiles</taxon>
        <taxon>Ochrophyta</taxon>
        <taxon>Bacillariophyta</taxon>
        <taxon>Coscinodiscophyceae</taxon>
        <taxon>Thalassiosirophycidae</taxon>
        <taxon>Stephanodiscales</taxon>
        <taxon>Stephanodiscaceae</taxon>
        <taxon>Cyclotella</taxon>
    </lineage>
</organism>
<keyword evidence="1" id="KW-0732">Signal</keyword>